<evidence type="ECO:0000313" key="3">
    <source>
        <dbReference type="EMBL" id="RDV07054.1"/>
    </source>
</evidence>
<protein>
    <submittedName>
        <fullName evidence="3">DUF1499 domain-containing protein</fullName>
    </submittedName>
</protein>
<keyword evidence="2" id="KW-0472">Membrane</keyword>
<evidence type="ECO:0000256" key="2">
    <source>
        <dbReference type="SAM" id="Phobius"/>
    </source>
</evidence>
<evidence type="ECO:0000256" key="1">
    <source>
        <dbReference type="SAM" id="MobiDB-lite"/>
    </source>
</evidence>
<gene>
    <name evidence="3" type="ORF">DXH95_06640</name>
</gene>
<keyword evidence="2" id="KW-0812">Transmembrane</keyword>
<name>A0A371BHH3_9SPHN</name>
<dbReference type="InterPro" id="IPR010865">
    <property type="entry name" value="DUF1499"/>
</dbReference>
<accession>A0A371BHH3</accession>
<evidence type="ECO:0000313" key="4">
    <source>
        <dbReference type="Proteomes" id="UP000263833"/>
    </source>
</evidence>
<dbReference type="AlphaFoldDB" id="A0A371BHH3"/>
<feature type="transmembrane region" description="Helical" evidence="2">
    <location>
        <begin position="79"/>
        <end position="97"/>
    </location>
</feature>
<organism evidence="3 4">
    <name type="scientific">Sphingorhabdus pulchriflava</name>
    <dbReference type="NCBI Taxonomy" id="2292257"/>
    <lineage>
        <taxon>Bacteria</taxon>
        <taxon>Pseudomonadati</taxon>
        <taxon>Pseudomonadota</taxon>
        <taxon>Alphaproteobacteria</taxon>
        <taxon>Sphingomonadales</taxon>
        <taxon>Sphingomonadaceae</taxon>
        <taxon>Sphingorhabdus</taxon>
    </lineage>
</organism>
<feature type="compositionally biased region" description="Basic and acidic residues" evidence="1">
    <location>
        <begin position="1"/>
        <end position="10"/>
    </location>
</feature>
<sequence>MSEEIEKTAEPESVGATSAPPVTPSVETTDTNVVPQPSDWAGKSVLVMAIVAALWGLLGPIGAGWGLWDWRSGLTGLQYSFFLAVAALLLGLIFGWWHRKRAKGNRRWLRWTGMAIALVYAGWMLSWVYTARSVPAIHDISTDLADPPQYRMLALRPDNLDDVPGVDDPKMKGMNPMQRWELLHRQAYGDVRTVRMNEPVAEVIAKAERLAQTRGWDIAVADPVEGRMEATATTALFRFKDDIVLRVRPTEDGKGSVIDMRSVSRVGVSDLGVNAKRIRKFLADLSGTVSAT</sequence>
<feature type="transmembrane region" description="Helical" evidence="2">
    <location>
        <begin position="45"/>
        <end position="67"/>
    </location>
</feature>
<comment type="caution">
    <text evidence="3">The sequence shown here is derived from an EMBL/GenBank/DDBJ whole genome shotgun (WGS) entry which is preliminary data.</text>
</comment>
<keyword evidence="2" id="KW-1133">Transmembrane helix</keyword>
<feature type="transmembrane region" description="Helical" evidence="2">
    <location>
        <begin position="109"/>
        <end position="129"/>
    </location>
</feature>
<proteinExistence type="predicted"/>
<feature type="region of interest" description="Disordered" evidence="1">
    <location>
        <begin position="1"/>
        <end position="35"/>
    </location>
</feature>
<feature type="compositionally biased region" description="Polar residues" evidence="1">
    <location>
        <begin position="25"/>
        <end position="35"/>
    </location>
</feature>
<reference evidence="4" key="1">
    <citation type="submission" date="2018-08" db="EMBL/GenBank/DDBJ databases">
        <authorList>
            <person name="Kim S.-J."/>
            <person name="Jung G.-Y."/>
        </authorList>
    </citation>
    <scope>NUCLEOTIDE SEQUENCE [LARGE SCALE GENOMIC DNA]</scope>
    <source>
        <strain evidence="4">GY_G</strain>
    </source>
</reference>
<dbReference type="RefSeq" id="WP_115548600.1">
    <property type="nucleotide sequence ID" value="NZ_QRGP01000001.1"/>
</dbReference>
<dbReference type="EMBL" id="QRGP01000001">
    <property type="protein sequence ID" value="RDV07054.1"/>
    <property type="molecule type" value="Genomic_DNA"/>
</dbReference>
<dbReference type="Proteomes" id="UP000263833">
    <property type="component" value="Unassembled WGS sequence"/>
</dbReference>
<keyword evidence="4" id="KW-1185">Reference proteome</keyword>
<dbReference type="OrthoDB" id="1523552at2"/>
<dbReference type="Pfam" id="PF07386">
    <property type="entry name" value="DUF1499"/>
    <property type="match status" value="1"/>
</dbReference>